<comment type="catalytic activity">
    <reaction evidence="7">
        <text>myo-inositol(out) + H(+)(out) = myo-inositol(in) + H(+)(in)</text>
        <dbReference type="Rhea" id="RHEA:60364"/>
        <dbReference type="ChEBI" id="CHEBI:15378"/>
        <dbReference type="ChEBI" id="CHEBI:17268"/>
    </reaction>
</comment>
<dbReference type="InterPro" id="IPR003663">
    <property type="entry name" value="Sugar/inositol_transpt"/>
</dbReference>
<dbReference type="PROSITE" id="PS50850">
    <property type="entry name" value="MFS"/>
    <property type="match status" value="1"/>
</dbReference>
<name>A0A5C2T732_9APHY</name>
<dbReference type="SUPFAM" id="SSF103473">
    <property type="entry name" value="MFS general substrate transporter"/>
    <property type="match status" value="1"/>
</dbReference>
<dbReference type="InterPro" id="IPR005828">
    <property type="entry name" value="MFS_sugar_transport-like"/>
</dbReference>
<dbReference type="Proteomes" id="UP000313359">
    <property type="component" value="Unassembled WGS sequence"/>
</dbReference>
<feature type="transmembrane region" description="Helical" evidence="9">
    <location>
        <begin position="224"/>
        <end position="243"/>
    </location>
</feature>
<evidence type="ECO:0000256" key="2">
    <source>
        <dbReference type="ARBA" id="ARBA00010992"/>
    </source>
</evidence>
<evidence type="ECO:0000256" key="4">
    <source>
        <dbReference type="ARBA" id="ARBA00022692"/>
    </source>
</evidence>
<dbReference type="PANTHER" id="PTHR48022">
    <property type="entry name" value="PLASTIDIC GLUCOSE TRANSPORTER 4"/>
    <property type="match status" value="1"/>
</dbReference>
<dbReference type="GO" id="GO:0016020">
    <property type="term" value="C:membrane"/>
    <property type="evidence" value="ECO:0007669"/>
    <property type="project" value="UniProtKB-SubCell"/>
</dbReference>
<dbReference type="EMBL" id="ML122250">
    <property type="protein sequence ID" value="RPD67476.1"/>
    <property type="molecule type" value="Genomic_DNA"/>
</dbReference>
<protein>
    <submittedName>
        <fullName evidence="11">General substrate transporter</fullName>
    </submittedName>
</protein>
<feature type="transmembrane region" description="Helical" evidence="9">
    <location>
        <begin position="480"/>
        <end position="500"/>
    </location>
</feature>
<evidence type="ECO:0000256" key="3">
    <source>
        <dbReference type="ARBA" id="ARBA00022448"/>
    </source>
</evidence>
<feature type="transmembrane region" description="Helical" evidence="9">
    <location>
        <begin position="380"/>
        <end position="398"/>
    </location>
</feature>
<dbReference type="InterPro" id="IPR050360">
    <property type="entry name" value="MFS_Sugar_Transporters"/>
</dbReference>
<dbReference type="FunFam" id="1.20.1250.20:FF:000134">
    <property type="entry name" value="MFS sugar transporter protein"/>
    <property type="match status" value="1"/>
</dbReference>
<keyword evidence="12" id="KW-1185">Reference proteome</keyword>
<dbReference type="GO" id="GO:0005351">
    <property type="term" value="F:carbohydrate:proton symporter activity"/>
    <property type="evidence" value="ECO:0007669"/>
    <property type="project" value="TreeGrafter"/>
</dbReference>
<feature type="domain" description="Major facilitator superfamily (MFS) profile" evidence="10">
    <location>
        <begin position="63"/>
        <end position="503"/>
    </location>
</feature>
<evidence type="ECO:0000256" key="5">
    <source>
        <dbReference type="ARBA" id="ARBA00022989"/>
    </source>
</evidence>
<evidence type="ECO:0000256" key="6">
    <source>
        <dbReference type="ARBA" id="ARBA00023136"/>
    </source>
</evidence>
<feature type="transmembrane region" description="Helical" evidence="9">
    <location>
        <begin position="58"/>
        <end position="79"/>
    </location>
</feature>
<dbReference type="InterPro" id="IPR020846">
    <property type="entry name" value="MFS_dom"/>
</dbReference>
<dbReference type="PRINTS" id="PR00171">
    <property type="entry name" value="SUGRTRNSPORT"/>
</dbReference>
<dbReference type="STRING" id="1328759.A0A5C2T732"/>
<dbReference type="OrthoDB" id="6133115at2759"/>
<evidence type="ECO:0000256" key="7">
    <source>
        <dbReference type="ARBA" id="ARBA00049119"/>
    </source>
</evidence>
<dbReference type="Gene3D" id="1.20.1250.20">
    <property type="entry name" value="MFS general substrate transporter like domains"/>
    <property type="match status" value="1"/>
</dbReference>
<feature type="transmembrane region" description="Helical" evidence="9">
    <location>
        <begin position="158"/>
        <end position="179"/>
    </location>
</feature>
<feature type="transmembrane region" description="Helical" evidence="9">
    <location>
        <begin position="354"/>
        <end position="371"/>
    </location>
</feature>
<accession>A0A5C2T732</accession>
<evidence type="ECO:0000256" key="9">
    <source>
        <dbReference type="SAM" id="Phobius"/>
    </source>
</evidence>
<feature type="transmembrane region" description="Helical" evidence="9">
    <location>
        <begin position="418"/>
        <end position="439"/>
    </location>
</feature>
<dbReference type="NCBIfam" id="TIGR00879">
    <property type="entry name" value="SP"/>
    <property type="match status" value="1"/>
</dbReference>
<dbReference type="Pfam" id="PF00083">
    <property type="entry name" value="Sugar_tr"/>
    <property type="match status" value="1"/>
</dbReference>
<comment type="subcellular location">
    <subcellularLocation>
        <location evidence="1">Membrane</location>
        <topology evidence="1">Multi-pass membrane protein</topology>
    </subcellularLocation>
</comment>
<feature type="transmembrane region" description="Helical" evidence="9">
    <location>
        <begin position="99"/>
        <end position="120"/>
    </location>
</feature>
<evidence type="ECO:0000256" key="1">
    <source>
        <dbReference type="ARBA" id="ARBA00004141"/>
    </source>
</evidence>
<evidence type="ECO:0000313" key="11">
    <source>
        <dbReference type="EMBL" id="RPD67476.1"/>
    </source>
</evidence>
<feature type="transmembrane region" description="Helical" evidence="9">
    <location>
        <begin position="451"/>
        <end position="468"/>
    </location>
</feature>
<dbReference type="InterPro" id="IPR036259">
    <property type="entry name" value="MFS_trans_sf"/>
</dbReference>
<reference evidence="11" key="1">
    <citation type="journal article" date="2018" name="Genome Biol. Evol.">
        <title>Genomics and development of Lentinus tigrinus, a white-rot wood-decaying mushroom with dimorphic fruiting bodies.</title>
        <authorList>
            <person name="Wu B."/>
            <person name="Xu Z."/>
            <person name="Knudson A."/>
            <person name="Carlson A."/>
            <person name="Chen N."/>
            <person name="Kovaka S."/>
            <person name="LaButti K."/>
            <person name="Lipzen A."/>
            <person name="Pennachio C."/>
            <person name="Riley R."/>
            <person name="Schakwitz W."/>
            <person name="Umezawa K."/>
            <person name="Ohm R.A."/>
            <person name="Grigoriev I.V."/>
            <person name="Nagy L.G."/>
            <person name="Gibbons J."/>
            <person name="Hibbett D."/>
        </authorList>
    </citation>
    <scope>NUCLEOTIDE SEQUENCE [LARGE SCALE GENOMIC DNA]</scope>
    <source>
        <strain evidence="11">ALCF2SS1-6</strain>
    </source>
</reference>
<feature type="transmembrane region" description="Helical" evidence="9">
    <location>
        <begin position="132"/>
        <end position="152"/>
    </location>
</feature>
<keyword evidence="6 9" id="KW-0472">Membrane</keyword>
<feature type="transmembrane region" description="Helical" evidence="9">
    <location>
        <begin position="312"/>
        <end position="334"/>
    </location>
</feature>
<evidence type="ECO:0000313" key="12">
    <source>
        <dbReference type="Proteomes" id="UP000313359"/>
    </source>
</evidence>
<dbReference type="AlphaFoldDB" id="A0A5C2T732"/>
<evidence type="ECO:0000256" key="8">
    <source>
        <dbReference type="RuleBase" id="RU003346"/>
    </source>
</evidence>
<organism evidence="11 12">
    <name type="scientific">Lentinus tigrinus ALCF2SS1-6</name>
    <dbReference type="NCBI Taxonomy" id="1328759"/>
    <lineage>
        <taxon>Eukaryota</taxon>
        <taxon>Fungi</taxon>
        <taxon>Dikarya</taxon>
        <taxon>Basidiomycota</taxon>
        <taxon>Agaricomycotina</taxon>
        <taxon>Agaricomycetes</taxon>
        <taxon>Polyporales</taxon>
        <taxon>Polyporaceae</taxon>
        <taxon>Lentinus</taxon>
    </lineage>
</organism>
<keyword evidence="5 9" id="KW-1133">Transmembrane helix</keyword>
<gene>
    <name evidence="11" type="ORF">L227DRAFT_492170</name>
</gene>
<keyword evidence="3 8" id="KW-0813">Transport</keyword>
<comment type="similarity">
    <text evidence="2 8">Belongs to the major facilitator superfamily. Sugar transporter (TC 2.A.1.1) family.</text>
</comment>
<proteinExistence type="inferred from homology"/>
<feature type="transmembrane region" description="Helical" evidence="9">
    <location>
        <begin position="191"/>
        <end position="212"/>
    </location>
</feature>
<sequence>MSASKLQDDRDSIAKDRVDSVASPAPLQGARIEETIYNAELKEAIDNTRLDPFSRRAISLYFICIVGFLNAVSSGFDGSLMGGINAMPQYLNFFGYKEVGASTGIVFLIYVAGNCAGAFFAGPATERFGRRAGMFIGGSIVLLGASIVTAAQNRSMFLGGRFTLGFGIAISTTAAPTWVTELAPAHWRGRLGAMYNSCFFIGSIPATGVMVGTQEMNSTWAWRLPLILQVVPPTIVMTCILFCPESPRWLVSRGRVDEARAVMIKYHSNDGKTNPLIELQLREFQEMIEVRKMEPVWDYSALVETANARWRLLALSLMCINGQLAGNGLITYFLPTVFKNAGVTSTHTQLVYNFVNNILSAFGAFSGALVTDRLNRRPRLYIGSFVLASMLSIVAALSSKYGQPGNTNTNGANATITFIFLFGIVYAFVYTPLQALYCAEVMSQKMRSKGMAVHILISNCAGFINTFANSVGLERWGYKYYFVFVVWNVCACILWFLFCVETRGRTLEELDEVFNQPWPAMASARKRKVVIKEEGDREIVQVLDDDSKVSSA</sequence>
<evidence type="ECO:0000259" key="10">
    <source>
        <dbReference type="PROSITE" id="PS50850"/>
    </source>
</evidence>
<keyword evidence="4 9" id="KW-0812">Transmembrane</keyword>
<dbReference type="PANTHER" id="PTHR48022:SF79">
    <property type="entry name" value="LACTOSE PERMEASE, PUTATIVE (AFU_ORTHOLOGUE AFUA_6G01860)-RELATED"/>
    <property type="match status" value="1"/>
</dbReference>